<keyword evidence="3" id="KW-0847">Vitamin C</keyword>
<keyword evidence="10" id="KW-1185">Reference proteome</keyword>
<dbReference type="PaxDb" id="2850-Phatr38427"/>
<keyword evidence="6" id="KW-0408">Iron</keyword>
<evidence type="ECO:0000256" key="5">
    <source>
        <dbReference type="ARBA" id="ARBA00023002"/>
    </source>
</evidence>
<dbReference type="InterPro" id="IPR006620">
    <property type="entry name" value="Pro_4_hyd_alph"/>
</dbReference>
<dbReference type="PROSITE" id="PS51471">
    <property type="entry name" value="FE2OG_OXY"/>
    <property type="match status" value="1"/>
</dbReference>
<sequence>MPVVQKNAAAFWLLLTSGVWSLQSVPAVEKWAVPMRREPPKYTQPQWCFNSDPIYQAFKRGEVPLVCFKNVLSKVLLESLRSDATALRSAGFGATAGIAQAADGISDEVRRNVHQVWLQSPGQRPQEAFCGDIDARKKLLSFVSELRLDLAALPKYESLVPGGIELSYLLYEPGSFYKRHIDSPKVRDREGNVMVDKRAVSMILYLGDAHENRDWDISIDGGALRIYGNENVKCRQAQEKGEGRLQLDDYLDIVPERGTMVLFESEQVAHEVRPTERDRICVAGWFRHRSC</sequence>
<evidence type="ECO:0000313" key="10">
    <source>
        <dbReference type="Proteomes" id="UP000000759"/>
    </source>
</evidence>
<dbReference type="GO" id="GO:0031418">
    <property type="term" value="F:L-ascorbic acid binding"/>
    <property type="evidence" value="ECO:0007669"/>
    <property type="project" value="UniProtKB-KW"/>
</dbReference>
<proteinExistence type="predicted"/>
<organism evidence="9 10">
    <name type="scientific">Phaeodactylum tricornutum (strain CCAP 1055/1)</name>
    <dbReference type="NCBI Taxonomy" id="556484"/>
    <lineage>
        <taxon>Eukaryota</taxon>
        <taxon>Sar</taxon>
        <taxon>Stramenopiles</taxon>
        <taxon>Ochrophyta</taxon>
        <taxon>Bacillariophyta</taxon>
        <taxon>Bacillariophyceae</taxon>
        <taxon>Bacillariophycidae</taxon>
        <taxon>Naviculales</taxon>
        <taxon>Phaeodactylaceae</taxon>
        <taxon>Phaeodactylum</taxon>
    </lineage>
</organism>
<reference evidence="10" key="2">
    <citation type="submission" date="2008-08" db="EMBL/GenBank/DDBJ databases">
        <authorList>
            <consortium name="Diatom Consortium"/>
            <person name="Grigoriev I."/>
            <person name="Grimwood J."/>
            <person name="Kuo A."/>
            <person name="Otillar R.P."/>
            <person name="Salamov A."/>
            <person name="Detter J.C."/>
            <person name="Lindquist E."/>
            <person name="Shapiro H."/>
            <person name="Lucas S."/>
            <person name="Glavina del Rio T."/>
            <person name="Pitluck S."/>
            <person name="Rokhsar D."/>
            <person name="Bowler C."/>
        </authorList>
    </citation>
    <scope>GENOME REANNOTATION</scope>
    <source>
        <strain evidence="10">CCAP 1055/1</strain>
    </source>
</reference>
<evidence type="ECO:0000256" key="3">
    <source>
        <dbReference type="ARBA" id="ARBA00022896"/>
    </source>
</evidence>
<dbReference type="Proteomes" id="UP000000759">
    <property type="component" value="Chromosome 16"/>
</dbReference>
<dbReference type="Pfam" id="PF13640">
    <property type="entry name" value="2OG-FeII_Oxy_3"/>
    <property type="match status" value="1"/>
</dbReference>
<evidence type="ECO:0000256" key="7">
    <source>
        <dbReference type="SAM" id="SignalP"/>
    </source>
</evidence>
<dbReference type="SMART" id="SM00702">
    <property type="entry name" value="P4Hc"/>
    <property type="match status" value="1"/>
</dbReference>
<evidence type="ECO:0000256" key="2">
    <source>
        <dbReference type="ARBA" id="ARBA00022723"/>
    </source>
</evidence>
<dbReference type="GeneID" id="7203443"/>
<dbReference type="InParanoid" id="B7G5U8"/>
<dbReference type="EMBL" id="CM000618">
    <property type="protein sequence ID" value="EEC45755.1"/>
    <property type="molecule type" value="Genomic_DNA"/>
</dbReference>
<dbReference type="GO" id="GO:0008198">
    <property type="term" value="F:ferrous iron binding"/>
    <property type="evidence" value="ECO:0007669"/>
    <property type="project" value="TreeGrafter"/>
</dbReference>
<dbReference type="InterPro" id="IPR005123">
    <property type="entry name" value="Oxoglu/Fe-dep_dioxygenase_dom"/>
</dbReference>
<keyword evidence="4" id="KW-0223">Dioxygenase</keyword>
<protein>
    <recommendedName>
        <fullName evidence="8">Fe2OG dioxygenase domain-containing protein</fullName>
    </recommendedName>
</protein>
<name>B7G5U8_PHATC</name>
<accession>B7G5U8</accession>
<feature type="domain" description="Fe2OG dioxygenase" evidence="8">
    <location>
        <begin position="155"/>
        <end position="288"/>
    </location>
</feature>
<dbReference type="Gene3D" id="2.60.120.620">
    <property type="entry name" value="q2cbj1_9rhob like domain"/>
    <property type="match status" value="1"/>
</dbReference>
<feature type="signal peptide" evidence="7">
    <location>
        <begin position="1"/>
        <end position="21"/>
    </location>
</feature>
<gene>
    <name evidence="9" type="ORF">PHATRDRAFT_38427</name>
</gene>
<evidence type="ECO:0000256" key="1">
    <source>
        <dbReference type="ARBA" id="ARBA00001961"/>
    </source>
</evidence>
<evidence type="ECO:0000313" key="9">
    <source>
        <dbReference type="EMBL" id="EEC45755.1"/>
    </source>
</evidence>
<dbReference type="eggNOG" id="ENOG502SVK8">
    <property type="taxonomic scope" value="Eukaryota"/>
</dbReference>
<dbReference type="RefSeq" id="XP_002182468.1">
    <property type="nucleotide sequence ID" value="XM_002182432.1"/>
</dbReference>
<evidence type="ECO:0000256" key="4">
    <source>
        <dbReference type="ARBA" id="ARBA00022964"/>
    </source>
</evidence>
<dbReference type="OrthoDB" id="76265at2759"/>
<dbReference type="GO" id="GO:0071456">
    <property type="term" value="P:cellular response to hypoxia"/>
    <property type="evidence" value="ECO:0007669"/>
    <property type="project" value="TreeGrafter"/>
</dbReference>
<dbReference type="InterPro" id="IPR044862">
    <property type="entry name" value="Pro_4_hyd_alph_FE2OG_OXY"/>
</dbReference>
<evidence type="ECO:0000259" key="8">
    <source>
        <dbReference type="PROSITE" id="PS51471"/>
    </source>
</evidence>
<dbReference type="PANTHER" id="PTHR12907:SF26">
    <property type="entry name" value="HIF PROLYL HYDROXYLASE, ISOFORM C"/>
    <property type="match status" value="1"/>
</dbReference>
<dbReference type="GO" id="GO:0031543">
    <property type="term" value="F:peptidyl-proline dioxygenase activity"/>
    <property type="evidence" value="ECO:0007669"/>
    <property type="project" value="TreeGrafter"/>
</dbReference>
<evidence type="ECO:0000256" key="6">
    <source>
        <dbReference type="ARBA" id="ARBA00023004"/>
    </source>
</evidence>
<keyword evidence="2" id="KW-0479">Metal-binding</keyword>
<dbReference type="InterPro" id="IPR051559">
    <property type="entry name" value="HIF_prolyl_hydroxylases"/>
</dbReference>
<dbReference type="KEGG" id="pti:PHATRDRAFT_38427"/>
<comment type="cofactor">
    <cofactor evidence="1">
        <name>L-ascorbate</name>
        <dbReference type="ChEBI" id="CHEBI:38290"/>
    </cofactor>
</comment>
<dbReference type="AlphaFoldDB" id="B7G5U8"/>
<keyword evidence="5" id="KW-0560">Oxidoreductase</keyword>
<feature type="chain" id="PRO_5002855860" description="Fe2OG dioxygenase domain-containing protein" evidence="7">
    <location>
        <begin position="22"/>
        <end position="291"/>
    </location>
</feature>
<dbReference type="HOGENOM" id="CLU_886989_0_0_1"/>
<keyword evidence="7" id="KW-0732">Signal</keyword>
<reference evidence="9 10" key="1">
    <citation type="journal article" date="2008" name="Nature">
        <title>The Phaeodactylum genome reveals the evolutionary history of diatom genomes.</title>
        <authorList>
            <person name="Bowler C."/>
            <person name="Allen A.E."/>
            <person name="Badger J.H."/>
            <person name="Grimwood J."/>
            <person name="Jabbari K."/>
            <person name="Kuo A."/>
            <person name="Maheswari U."/>
            <person name="Martens C."/>
            <person name="Maumus F."/>
            <person name="Otillar R.P."/>
            <person name="Rayko E."/>
            <person name="Salamov A."/>
            <person name="Vandepoele K."/>
            <person name="Beszteri B."/>
            <person name="Gruber A."/>
            <person name="Heijde M."/>
            <person name="Katinka M."/>
            <person name="Mock T."/>
            <person name="Valentin K."/>
            <person name="Verret F."/>
            <person name="Berges J.A."/>
            <person name="Brownlee C."/>
            <person name="Cadoret J.P."/>
            <person name="Chiovitti A."/>
            <person name="Choi C.J."/>
            <person name="Coesel S."/>
            <person name="De Martino A."/>
            <person name="Detter J.C."/>
            <person name="Durkin C."/>
            <person name="Falciatore A."/>
            <person name="Fournet J."/>
            <person name="Haruta M."/>
            <person name="Huysman M.J."/>
            <person name="Jenkins B.D."/>
            <person name="Jiroutova K."/>
            <person name="Jorgensen R.E."/>
            <person name="Joubert Y."/>
            <person name="Kaplan A."/>
            <person name="Kroger N."/>
            <person name="Kroth P.G."/>
            <person name="La Roche J."/>
            <person name="Lindquist E."/>
            <person name="Lommer M."/>
            <person name="Martin-Jezequel V."/>
            <person name="Lopez P.J."/>
            <person name="Lucas S."/>
            <person name="Mangogna M."/>
            <person name="McGinnis K."/>
            <person name="Medlin L.K."/>
            <person name="Montsant A."/>
            <person name="Oudot-Le Secq M.P."/>
            <person name="Napoli C."/>
            <person name="Obornik M."/>
            <person name="Parker M.S."/>
            <person name="Petit J.L."/>
            <person name="Porcel B.M."/>
            <person name="Poulsen N."/>
            <person name="Robison M."/>
            <person name="Rychlewski L."/>
            <person name="Rynearson T.A."/>
            <person name="Schmutz J."/>
            <person name="Shapiro H."/>
            <person name="Siaut M."/>
            <person name="Stanley M."/>
            <person name="Sussman M.R."/>
            <person name="Taylor A.R."/>
            <person name="Vardi A."/>
            <person name="von Dassow P."/>
            <person name="Vyverman W."/>
            <person name="Willis A."/>
            <person name="Wyrwicz L.S."/>
            <person name="Rokhsar D.S."/>
            <person name="Weissenbach J."/>
            <person name="Armbrust E.V."/>
            <person name="Green B.R."/>
            <person name="Van de Peer Y."/>
            <person name="Grigoriev I.V."/>
        </authorList>
    </citation>
    <scope>NUCLEOTIDE SEQUENCE [LARGE SCALE GENOMIC DNA]</scope>
    <source>
        <strain evidence="9 10">CCAP 1055/1</strain>
    </source>
</reference>
<dbReference type="PANTHER" id="PTHR12907">
    <property type="entry name" value="EGL NINE HOMOLOG-RELATED"/>
    <property type="match status" value="1"/>
</dbReference>